<sequence>MWIKVAALRAASRPNARSAAGHAAWGAGPGRQQLGPPILAATAAALRTATRNRSAEAEN</sequence>
<organism evidence="1 2">
    <name type="scientific">Planomonospora alba</name>
    <dbReference type="NCBI Taxonomy" id="161354"/>
    <lineage>
        <taxon>Bacteria</taxon>
        <taxon>Bacillati</taxon>
        <taxon>Actinomycetota</taxon>
        <taxon>Actinomycetes</taxon>
        <taxon>Streptosporangiales</taxon>
        <taxon>Streptosporangiaceae</taxon>
        <taxon>Planomonospora</taxon>
    </lineage>
</organism>
<keyword evidence="2" id="KW-1185">Reference proteome</keyword>
<dbReference type="EMBL" id="BAAAUT010000029">
    <property type="protein sequence ID" value="GAA3143060.1"/>
    <property type="molecule type" value="Genomic_DNA"/>
</dbReference>
<reference evidence="2" key="1">
    <citation type="journal article" date="2019" name="Int. J. Syst. Evol. Microbiol.">
        <title>The Global Catalogue of Microorganisms (GCM) 10K type strain sequencing project: providing services to taxonomists for standard genome sequencing and annotation.</title>
        <authorList>
            <consortium name="The Broad Institute Genomics Platform"/>
            <consortium name="The Broad Institute Genome Sequencing Center for Infectious Disease"/>
            <person name="Wu L."/>
            <person name="Ma J."/>
        </authorList>
    </citation>
    <scope>NUCLEOTIDE SEQUENCE [LARGE SCALE GENOMIC DNA]</scope>
    <source>
        <strain evidence="2">JCM 9373</strain>
    </source>
</reference>
<proteinExistence type="predicted"/>
<comment type="caution">
    <text evidence="1">The sequence shown here is derived from an EMBL/GenBank/DDBJ whole genome shotgun (WGS) entry which is preliminary data.</text>
</comment>
<evidence type="ECO:0000313" key="2">
    <source>
        <dbReference type="Proteomes" id="UP001500320"/>
    </source>
</evidence>
<name>A0ABP6NCL7_9ACTN</name>
<protein>
    <submittedName>
        <fullName evidence="1">Uncharacterized protein</fullName>
    </submittedName>
</protein>
<evidence type="ECO:0000313" key="1">
    <source>
        <dbReference type="EMBL" id="GAA3143060.1"/>
    </source>
</evidence>
<gene>
    <name evidence="1" type="ORF">GCM10010466_37550</name>
</gene>
<dbReference type="Proteomes" id="UP001500320">
    <property type="component" value="Unassembled WGS sequence"/>
</dbReference>
<accession>A0ABP6NCL7</accession>